<feature type="domain" description="FAS1" evidence="2">
    <location>
        <begin position="364"/>
        <end position="507"/>
    </location>
</feature>
<keyword evidence="5" id="KW-1185">Reference proteome</keyword>
<feature type="chain" id="PRO_5015143545" evidence="1">
    <location>
        <begin position="23"/>
        <end position="576"/>
    </location>
</feature>
<name>A0A2P6VLC3_9CHLO</name>
<dbReference type="EMBL" id="LHPF02000003">
    <property type="protein sequence ID" value="PSC74857.1"/>
    <property type="molecule type" value="Genomic_DNA"/>
</dbReference>
<feature type="domain" description="LysM" evidence="3">
    <location>
        <begin position="239"/>
        <end position="284"/>
    </location>
</feature>
<dbReference type="Gene3D" id="2.30.180.10">
    <property type="entry name" value="FAS1 domain"/>
    <property type="match status" value="2"/>
</dbReference>
<evidence type="ECO:0000313" key="4">
    <source>
        <dbReference type="EMBL" id="PSC74857.1"/>
    </source>
</evidence>
<evidence type="ECO:0000259" key="2">
    <source>
        <dbReference type="PROSITE" id="PS50213"/>
    </source>
</evidence>
<dbReference type="SMART" id="SM00257">
    <property type="entry name" value="LysM"/>
    <property type="match status" value="4"/>
</dbReference>
<dbReference type="SUPFAM" id="SSF82153">
    <property type="entry name" value="FAS1 domain"/>
    <property type="match status" value="2"/>
</dbReference>
<sequence length="576" mass="60771">MKAACAFAACLALLALATPAAAHCNYLIDEGESLSSIAKGYELTVEGLLAINPQIENPDLIIEGDVLRVPCANLESEGDVNELLGHRNDTYYIFTAIQKTGLAEALSDGNEEITVFAPTDEAFELFLTEANLNLTTVLANKELLTEVLKYHVVTDGAVKAAKLEDNQELSTLLDDQSLVVVLKNGTVELKTSSGQTVEVVQADLEGGDAVVHLISEVLVPGDKAAAPTPTAAPSNNKKCTHVVKEGDTLFKLAQKYKTTLEAVTKLNPTIKNPDLIAVGVKVKVDMRVCAALLLGLALAGTSFAAEEAPCSYAVQAGDSLFGISDKFGLTQAEVESANAELTNTSLIQPGDVLVLPCKGDATEGDSVLDLLARRSDMTTLFSALLAAGPEFVDTVNDTNLVATVFAPNNTAFGAILSKLNLTLADLVDDKELLGTVLQYHVAPGVELKARELKDGLNITTLLEGESLVVYKPKDVLRLEETSGRRVRVGETDLQAGKAVVHTLWNVLWPADAAYDLPEPTGECVHTVAPGDTLWALAEKYGTTAAALIEINPALEKGGGAALAIGSTIVLFPSCVV</sequence>
<evidence type="ECO:0000259" key="3">
    <source>
        <dbReference type="PROSITE" id="PS51782"/>
    </source>
</evidence>
<dbReference type="InterPro" id="IPR018392">
    <property type="entry name" value="LysM"/>
</dbReference>
<evidence type="ECO:0000256" key="1">
    <source>
        <dbReference type="SAM" id="SignalP"/>
    </source>
</evidence>
<organism evidence="4 5">
    <name type="scientific">Micractinium conductrix</name>
    <dbReference type="NCBI Taxonomy" id="554055"/>
    <lineage>
        <taxon>Eukaryota</taxon>
        <taxon>Viridiplantae</taxon>
        <taxon>Chlorophyta</taxon>
        <taxon>core chlorophytes</taxon>
        <taxon>Trebouxiophyceae</taxon>
        <taxon>Chlorellales</taxon>
        <taxon>Chlorellaceae</taxon>
        <taxon>Chlorella clade</taxon>
        <taxon>Micractinium</taxon>
    </lineage>
</organism>
<dbReference type="CDD" id="cd00118">
    <property type="entry name" value="LysM"/>
    <property type="match status" value="2"/>
</dbReference>
<dbReference type="InterPro" id="IPR000782">
    <property type="entry name" value="FAS1_domain"/>
</dbReference>
<dbReference type="AlphaFoldDB" id="A0A2P6VLC3"/>
<feature type="domain" description="LysM" evidence="3">
    <location>
        <begin position="310"/>
        <end position="355"/>
    </location>
</feature>
<dbReference type="Pfam" id="PF02469">
    <property type="entry name" value="Fasciclin"/>
    <property type="match status" value="2"/>
</dbReference>
<dbReference type="PANTHER" id="PTHR33734:SF22">
    <property type="entry name" value="MEMBRANE-BOUND LYTIC MUREIN TRANSGLYCOSYLASE D"/>
    <property type="match status" value="1"/>
</dbReference>
<feature type="signal peptide" evidence="1">
    <location>
        <begin position="1"/>
        <end position="22"/>
    </location>
</feature>
<dbReference type="SMART" id="SM00554">
    <property type="entry name" value="FAS1"/>
    <property type="match status" value="2"/>
</dbReference>
<dbReference type="Gene3D" id="3.10.350.10">
    <property type="entry name" value="LysM domain"/>
    <property type="match status" value="4"/>
</dbReference>
<dbReference type="PROSITE" id="PS51782">
    <property type="entry name" value="LYSM"/>
    <property type="match status" value="4"/>
</dbReference>
<protein>
    <submittedName>
        <fullName evidence="4">Beta-Ig-H3 fasciclin</fullName>
    </submittedName>
</protein>
<dbReference type="InterPro" id="IPR036378">
    <property type="entry name" value="FAS1_dom_sf"/>
</dbReference>
<dbReference type="InterPro" id="IPR036779">
    <property type="entry name" value="LysM_dom_sf"/>
</dbReference>
<dbReference type="Proteomes" id="UP000239649">
    <property type="component" value="Unassembled WGS sequence"/>
</dbReference>
<dbReference type="Pfam" id="PF01476">
    <property type="entry name" value="LysM"/>
    <property type="match status" value="4"/>
</dbReference>
<gene>
    <name evidence="4" type="ORF">C2E20_1712</name>
</gene>
<dbReference type="SUPFAM" id="SSF54106">
    <property type="entry name" value="LysM domain"/>
    <property type="match status" value="3"/>
</dbReference>
<dbReference type="PROSITE" id="PS50213">
    <property type="entry name" value="FAS1"/>
    <property type="match status" value="2"/>
</dbReference>
<comment type="caution">
    <text evidence="4">The sequence shown here is derived from an EMBL/GenBank/DDBJ whole genome shotgun (WGS) entry which is preliminary data.</text>
</comment>
<accession>A0A2P6VLC3</accession>
<reference evidence="4 5" key="1">
    <citation type="journal article" date="2018" name="Plant J.">
        <title>Genome sequences of Chlorella sorokiniana UTEX 1602 and Micractinium conductrix SAG 241.80: implications to maltose excretion by a green alga.</title>
        <authorList>
            <person name="Arriola M.B."/>
            <person name="Velmurugan N."/>
            <person name="Zhang Y."/>
            <person name="Plunkett M.H."/>
            <person name="Hondzo H."/>
            <person name="Barney B.M."/>
        </authorList>
    </citation>
    <scope>NUCLEOTIDE SEQUENCE [LARGE SCALE GENOMIC DNA]</scope>
    <source>
        <strain evidence="4 5">SAG 241.80</strain>
    </source>
</reference>
<feature type="domain" description="LysM" evidence="3">
    <location>
        <begin position="523"/>
        <end position="570"/>
    </location>
</feature>
<dbReference type="PANTHER" id="PTHR33734">
    <property type="entry name" value="LYSM DOMAIN-CONTAINING GPI-ANCHORED PROTEIN 2"/>
    <property type="match status" value="1"/>
</dbReference>
<proteinExistence type="predicted"/>
<feature type="domain" description="LysM" evidence="3">
    <location>
        <begin position="24"/>
        <end position="69"/>
    </location>
</feature>
<evidence type="ECO:0000313" key="5">
    <source>
        <dbReference type="Proteomes" id="UP000239649"/>
    </source>
</evidence>
<dbReference type="OrthoDB" id="506189at2759"/>
<keyword evidence="1" id="KW-0732">Signal</keyword>
<feature type="domain" description="FAS1" evidence="2">
    <location>
        <begin position="77"/>
        <end position="218"/>
    </location>
</feature>